<evidence type="ECO:0000256" key="1">
    <source>
        <dbReference type="ARBA" id="ARBA00005234"/>
    </source>
</evidence>
<dbReference type="InterPro" id="IPR003653">
    <property type="entry name" value="Peptidase_C48_C"/>
</dbReference>
<dbReference type="InterPro" id="IPR038765">
    <property type="entry name" value="Papain-like_cys_pep_sf"/>
</dbReference>
<dbReference type="AlphaFoldDB" id="A0AAP0M8E6"/>
<evidence type="ECO:0000313" key="6">
    <source>
        <dbReference type="EMBL" id="KAK9199979.1"/>
    </source>
</evidence>
<proteinExistence type="inferred from homology"/>
<protein>
    <recommendedName>
        <fullName evidence="5">Ubiquitin-like protease family profile domain-containing protein</fullName>
    </recommendedName>
</protein>
<dbReference type="Gene3D" id="3.40.395.10">
    <property type="entry name" value="Adenoviral Proteinase, Chain A"/>
    <property type="match status" value="1"/>
</dbReference>
<reference evidence="6 7" key="1">
    <citation type="submission" date="2024-05" db="EMBL/GenBank/DDBJ databases">
        <title>Haplotype-resolved chromosome-level genome assembly of Huyou (Citrus changshanensis).</title>
        <authorList>
            <person name="Miao C."/>
            <person name="Chen W."/>
            <person name="Wu Y."/>
            <person name="Wang L."/>
            <person name="Zhao S."/>
            <person name="Grierson D."/>
            <person name="Xu C."/>
            <person name="Chen K."/>
        </authorList>
    </citation>
    <scope>NUCLEOTIDE SEQUENCE [LARGE SCALE GENOMIC DNA]</scope>
    <source>
        <strain evidence="6">01-14</strain>
        <tissue evidence="6">Leaf</tissue>
    </source>
</reference>
<evidence type="ECO:0000256" key="3">
    <source>
        <dbReference type="ARBA" id="ARBA00022801"/>
    </source>
</evidence>
<feature type="compositionally biased region" description="Basic and acidic residues" evidence="4">
    <location>
        <begin position="64"/>
        <end position="84"/>
    </location>
</feature>
<evidence type="ECO:0000313" key="7">
    <source>
        <dbReference type="Proteomes" id="UP001428341"/>
    </source>
</evidence>
<gene>
    <name evidence="6" type="ORF">WN944_015173</name>
</gene>
<accession>A0AAP0M8E6</accession>
<comment type="similarity">
    <text evidence="1">Belongs to the peptidase C48 family.</text>
</comment>
<dbReference type="SUPFAM" id="SSF54001">
    <property type="entry name" value="Cysteine proteinases"/>
    <property type="match status" value="1"/>
</dbReference>
<sequence>MYFHCLRGPIRNEREGELDAWKKSVDEQLREISEELKRTPRHSDELDNLGKSVVKKRKWMSGQRNEHPKVSTLRKKEEVQKKEETLKNKTTAIPMKPKMMTVKMTVKEMHIRKSPRPNPSIQKDYANDERKIVESSNKQLDFDCVDGTIDGPMRNTRSAIFKHQNSDLMLQLFEKLCEKYLPDENDGVLTYMIDDNVFQRHACAYIGKKDCNELLSMEALGVNVIQVYMAYHWVLVVFHVVKKKVFYVDPVQSSPDTDLEQLLKITMTLFATEDSKKKWNYNSKMRIVKALKRNIIKLQCGYYVLRYMKVNGKKVNTQDELNEVRLEWANHFSDILVASAKWLIGLLGLGWSVARYVAGIPVVWKDTELEDVGLLLNVCWESCWVSGYWNIVVRRCITVEGFVGLVVGI</sequence>
<dbReference type="GO" id="GO:0008234">
    <property type="term" value="F:cysteine-type peptidase activity"/>
    <property type="evidence" value="ECO:0007669"/>
    <property type="project" value="InterPro"/>
</dbReference>
<evidence type="ECO:0000259" key="5">
    <source>
        <dbReference type="Pfam" id="PF02902"/>
    </source>
</evidence>
<dbReference type="Pfam" id="PF02902">
    <property type="entry name" value="Peptidase_C48"/>
    <property type="match status" value="1"/>
</dbReference>
<evidence type="ECO:0000256" key="4">
    <source>
        <dbReference type="SAM" id="MobiDB-lite"/>
    </source>
</evidence>
<evidence type="ECO:0000256" key="2">
    <source>
        <dbReference type="ARBA" id="ARBA00022670"/>
    </source>
</evidence>
<comment type="caution">
    <text evidence="6">The sequence shown here is derived from an EMBL/GenBank/DDBJ whole genome shotgun (WGS) entry which is preliminary data.</text>
</comment>
<feature type="region of interest" description="Disordered" evidence="4">
    <location>
        <begin position="57"/>
        <end position="84"/>
    </location>
</feature>
<name>A0AAP0M8E6_9ROSI</name>
<dbReference type="Proteomes" id="UP001428341">
    <property type="component" value="Unassembled WGS sequence"/>
</dbReference>
<keyword evidence="2" id="KW-0645">Protease</keyword>
<keyword evidence="7" id="KW-1185">Reference proteome</keyword>
<dbReference type="EMBL" id="JBCGBO010000005">
    <property type="protein sequence ID" value="KAK9199979.1"/>
    <property type="molecule type" value="Genomic_DNA"/>
</dbReference>
<dbReference type="GO" id="GO:0006508">
    <property type="term" value="P:proteolysis"/>
    <property type="evidence" value="ECO:0007669"/>
    <property type="project" value="UniProtKB-KW"/>
</dbReference>
<organism evidence="6 7">
    <name type="scientific">Citrus x changshan-huyou</name>
    <dbReference type="NCBI Taxonomy" id="2935761"/>
    <lineage>
        <taxon>Eukaryota</taxon>
        <taxon>Viridiplantae</taxon>
        <taxon>Streptophyta</taxon>
        <taxon>Embryophyta</taxon>
        <taxon>Tracheophyta</taxon>
        <taxon>Spermatophyta</taxon>
        <taxon>Magnoliopsida</taxon>
        <taxon>eudicotyledons</taxon>
        <taxon>Gunneridae</taxon>
        <taxon>Pentapetalae</taxon>
        <taxon>rosids</taxon>
        <taxon>malvids</taxon>
        <taxon>Sapindales</taxon>
        <taxon>Rutaceae</taxon>
        <taxon>Aurantioideae</taxon>
        <taxon>Citrus</taxon>
    </lineage>
</organism>
<keyword evidence="3" id="KW-0378">Hydrolase</keyword>
<feature type="domain" description="Ubiquitin-like protease family profile" evidence="5">
    <location>
        <begin position="230"/>
        <end position="325"/>
    </location>
</feature>